<dbReference type="OrthoDB" id="513777at2"/>
<keyword evidence="2" id="KW-1185">Reference proteome</keyword>
<reference evidence="1 2" key="1">
    <citation type="submission" date="2009-02" db="EMBL/GenBank/DDBJ databases">
        <title>Sequencing of the draft genome and assembly of Dethiobacter alkaliphilus AHT 1.</title>
        <authorList>
            <consortium name="US DOE Joint Genome Institute (JGI-PGF)"/>
            <person name="Lucas S."/>
            <person name="Copeland A."/>
            <person name="Lapidus A."/>
            <person name="Glavina del Rio T."/>
            <person name="Dalin E."/>
            <person name="Tice H."/>
            <person name="Bruce D."/>
            <person name="Goodwin L."/>
            <person name="Pitluck S."/>
            <person name="Larimer F."/>
            <person name="Land M.L."/>
            <person name="Hauser L."/>
            <person name="Muyzer G."/>
        </authorList>
    </citation>
    <scope>NUCLEOTIDE SEQUENCE [LARGE SCALE GENOMIC DNA]</scope>
    <source>
        <strain evidence="1 2">AHT 1</strain>
    </source>
</reference>
<evidence type="ECO:0000313" key="1">
    <source>
        <dbReference type="EMBL" id="EEG76141.1"/>
    </source>
</evidence>
<protein>
    <submittedName>
        <fullName evidence="1">YD repeat protein</fullName>
    </submittedName>
</protein>
<dbReference type="Proteomes" id="UP000006443">
    <property type="component" value="Unassembled WGS sequence"/>
</dbReference>
<dbReference type="STRING" id="555088.DealDRAFT_2983"/>
<dbReference type="NCBIfam" id="TIGR01643">
    <property type="entry name" value="YD_repeat_2x"/>
    <property type="match status" value="1"/>
</dbReference>
<sequence>MVIIPNSCVSSNSGTGHDFQNRMTGIITPTAEVAYTYDGDGRKVSRTSTLSGELYYLYDGATVIMESTTSDFASVVKYTAGLEGLLNRISADGSEAYYYHDAQGNLGAIADALAELTDTLAYDPWGAVINRTGTTNEQRTYVGKYGVEHDPDAGLLHMGGPLL</sequence>
<evidence type="ECO:0000313" key="2">
    <source>
        <dbReference type="Proteomes" id="UP000006443"/>
    </source>
</evidence>
<comment type="caution">
    <text evidence="1">The sequence shown here is derived from an EMBL/GenBank/DDBJ whole genome shotgun (WGS) entry which is preliminary data.</text>
</comment>
<dbReference type="EMBL" id="ACJM01000024">
    <property type="protein sequence ID" value="EEG76141.1"/>
    <property type="molecule type" value="Genomic_DNA"/>
</dbReference>
<dbReference type="Gene3D" id="2.180.10.10">
    <property type="entry name" value="RHS repeat-associated core"/>
    <property type="match status" value="1"/>
</dbReference>
<proteinExistence type="predicted"/>
<organism evidence="1 2">
    <name type="scientific">Dethiobacter alkaliphilus AHT 1</name>
    <dbReference type="NCBI Taxonomy" id="555088"/>
    <lineage>
        <taxon>Bacteria</taxon>
        <taxon>Bacillati</taxon>
        <taxon>Bacillota</taxon>
        <taxon>Dethiobacteria</taxon>
        <taxon>Dethiobacterales</taxon>
        <taxon>Dethiobacteraceae</taxon>
        <taxon>Dethiobacter</taxon>
    </lineage>
</organism>
<dbReference type="AlphaFoldDB" id="C0GKH4"/>
<accession>C0GKH4</accession>
<gene>
    <name evidence="1" type="ORF">DealDRAFT_2983</name>
</gene>
<dbReference type="InterPro" id="IPR006530">
    <property type="entry name" value="YD"/>
</dbReference>
<name>C0GKH4_DETAL</name>